<dbReference type="InterPro" id="IPR016964">
    <property type="entry name" value="Sigma2_recept"/>
</dbReference>
<feature type="transmembrane region" description="Helical" evidence="7">
    <location>
        <begin position="18"/>
        <end position="38"/>
    </location>
</feature>
<dbReference type="PROSITE" id="PS51751">
    <property type="entry name" value="EXPERA"/>
    <property type="match status" value="1"/>
</dbReference>
<evidence type="ECO:0000256" key="2">
    <source>
        <dbReference type="ARBA" id="ARBA00009096"/>
    </source>
</evidence>
<evidence type="ECO:0000256" key="3">
    <source>
        <dbReference type="ARBA" id="ARBA00022692"/>
    </source>
</evidence>
<dbReference type="InterPro" id="IPR033118">
    <property type="entry name" value="EXPERA"/>
</dbReference>
<dbReference type="PANTHER" id="PTHR31204:SF1">
    <property type="entry name" value="SIGMA INTRACELLULAR RECEPTOR 2"/>
    <property type="match status" value="1"/>
</dbReference>
<feature type="transmembrane region" description="Helical" evidence="7">
    <location>
        <begin position="110"/>
        <end position="128"/>
    </location>
</feature>
<evidence type="ECO:0000256" key="4">
    <source>
        <dbReference type="ARBA" id="ARBA00022824"/>
    </source>
</evidence>
<evidence type="ECO:0000256" key="6">
    <source>
        <dbReference type="ARBA" id="ARBA00023136"/>
    </source>
</evidence>
<protein>
    <recommendedName>
        <fullName evidence="7">Efficient mitochondria targeting-associated protein 19</fullName>
    </recommendedName>
</protein>
<keyword evidence="3 7" id="KW-0812">Transmembrane</keyword>
<accession>A0A9W8CUR9</accession>
<proteinExistence type="inferred from homology"/>
<dbReference type="GO" id="GO:0005789">
    <property type="term" value="C:endoplasmic reticulum membrane"/>
    <property type="evidence" value="ECO:0007669"/>
    <property type="project" value="UniProtKB-SubCell"/>
</dbReference>
<dbReference type="OrthoDB" id="433124at2759"/>
<dbReference type="InterPro" id="IPR051987">
    <property type="entry name" value="Sigma-2_receptor-like"/>
</dbReference>
<sequence length="177" mass="19979">MVPVSSVSQGLSLLDRLYFGYFVSHIPITLLVDVVPLFSSERIPAFMLGLNRFLTEQLSDPFMVIGTTRSDMTWFRSLLACELVFQLPFFFYAAYAIWNRFPSRHAPLLVYGAHVSTTMVPILGMLAFGDIDRTLNQRLMLAGLYLPYLLIPLSMAFVSFGHCAKAIVESQAKRKTN</sequence>
<evidence type="ECO:0000313" key="10">
    <source>
        <dbReference type="Proteomes" id="UP001149813"/>
    </source>
</evidence>
<dbReference type="AlphaFoldDB" id="A0A9W8CUR9"/>
<reference evidence="9" key="1">
    <citation type="submission" date="2022-07" db="EMBL/GenBank/DDBJ databases">
        <title>Phylogenomic reconstructions and comparative analyses of Kickxellomycotina fungi.</title>
        <authorList>
            <person name="Reynolds N.K."/>
            <person name="Stajich J.E."/>
            <person name="Barry K."/>
            <person name="Grigoriev I.V."/>
            <person name="Crous P."/>
            <person name="Smith M.E."/>
        </authorList>
    </citation>
    <scope>NUCLEOTIDE SEQUENCE</scope>
    <source>
        <strain evidence="9">NBRC 32514</strain>
    </source>
</reference>
<dbReference type="Proteomes" id="UP001149813">
    <property type="component" value="Unassembled WGS sequence"/>
</dbReference>
<dbReference type="PANTHER" id="PTHR31204">
    <property type="entry name" value="SIGMA INTRACELLULAR RECEPTOR 2"/>
    <property type="match status" value="1"/>
</dbReference>
<evidence type="ECO:0000259" key="8">
    <source>
        <dbReference type="PROSITE" id="PS51751"/>
    </source>
</evidence>
<keyword evidence="10" id="KW-1185">Reference proteome</keyword>
<comment type="subcellular location">
    <subcellularLocation>
        <location evidence="1">Endoplasmic reticulum membrane</location>
        <topology evidence="1">Multi-pass membrane protein</topology>
    </subcellularLocation>
</comment>
<feature type="transmembrane region" description="Helical" evidence="7">
    <location>
        <begin position="140"/>
        <end position="160"/>
    </location>
</feature>
<evidence type="ECO:0000256" key="7">
    <source>
        <dbReference type="PIRNR" id="PIRNR031032"/>
    </source>
</evidence>
<dbReference type="Pfam" id="PF05241">
    <property type="entry name" value="EBP"/>
    <property type="match status" value="1"/>
</dbReference>
<dbReference type="EMBL" id="JANBOJ010000016">
    <property type="protein sequence ID" value="KAJ1724976.1"/>
    <property type="molecule type" value="Genomic_DNA"/>
</dbReference>
<feature type="transmembrane region" description="Helical" evidence="7">
    <location>
        <begin position="78"/>
        <end position="98"/>
    </location>
</feature>
<keyword evidence="4 7" id="KW-0256">Endoplasmic reticulum</keyword>
<keyword evidence="6 7" id="KW-0472">Membrane</keyword>
<organism evidence="9 10">
    <name type="scientific">Coemansia erecta</name>
    <dbReference type="NCBI Taxonomy" id="147472"/>
    <lineage>
        <taxon>Eukaryota</taxon>
        <taxon>Fungi</taxon>
        <taxon>Fungi incertae sedis</taxon>
        <taxon>Zoopagomycota</taxon>
        <taxon>Kickxellomycotina</taxon>
        <taxon>Kickxellomycetes</taxon>
        <taxon>Kickxellales</taxon>
        <taxon>Kickxellaceae</taxon>
        <taxon>Coemansia</taxon>
    </lineage>
</organism>
<evidence type="ECO:0000313" key="9">
    <source>
        <dbReference type="EMBL" id="KAJ1724976.1"/>
    </source>
</evidence>
<dbReference type="PIRSF" id="PIRSF031032">
    <property type="entry name" value="TMP_97_prd"/>
    <property type="match status" value="1"/>
</dbReference>
<evidence type="ECO:0000256" key="1">
    <source>
        <dbReference type="ARBA" id="ARBA00004477"/>
    </source>
</evidence>
<name>A0A9W8CUR9_9FUNG</name>
<comment type="caution">
    <text evidence="9">The sequence shown here is derived from an EMBL/GenBank/DDBJ whole genome shotgun (WGS) entry which is preliminary data.</text>
</comment>
<evidence type="ECO:0000256" key="5">
    <source>
        <dbReference type="ARBA" id="ARBA00022989"/>
    </source>
</evidence>
<comment type="similarity">
    <text evidence="2">Belongs to the TMEM97/sigma-2 receptor family.</text>
</comment>
<gene>
    <name evidence="9" type="primary">TMEM97</name>
    <name evidence="9" type="ORF">LPJ53_000830</name>
</gene>
<keyword evidence="5 7" id="KW-1133">Transmembrane helix</keyword>
<feature type="domain" description="EXPERA" evidence="8">
    <location>
        <begin position="14"/>
        <end position="156"/>
    </location>
</feature>